<organism evidence="1 2">
    <name type="scientific">Panagrolaimus davidi</name>
    <dbReference type="NCBI Taxonomy" id="227884"/>
    <lineage>
        <taxon>Eukaryota</taxon>
        <taxon>Metazoa</taxon>
        <taxon>Ecdysozoa</taxon>
        <taxon>Nematoda</taxon>
        <taxon>Chromadorea</taxon>
        <taxon>Rhabditida</taxon>
        <taxon>Tylenchina</taxon>
        <taxon>Panagrolaimomorpha</taxon>
        <taxon>Panagrolaimoidea</taxon>
        <taxon>Panagrolaimidae</taxon>
        <taxon>Panagrolaimus</taxon>
    </lineage>
</organism>
<evidence type="ECO:0000313" key="2">
    <source>
        <dbReference type="WBParaSite" id="PDA_v2.g29222.t1"/>
    </source>
</evidence>
<accession>A0A914QI21</accession>
<keyword evidence="1" id="KW-1185">Reference proteome</keyword>
<protein>
    <submittedName>
        <fullName evidence="2">BTB domain-containing protein</fullName>
    </submittedName>
</protein>
<proteinExistence type="predicted"/>
<sequence>MVSHNDGTQWLSTCKTDFASCNSPLPSSFGNASDDSEVETIIDSDSEETDVKFAENSIPLRDQFFNALQDVFKKQNPTDSLFDIIFVVENKEIYAHMLILRLSGATKLLQYISKNRIGETVKKIDMNVLQGIKLTFEDLYIFTKSLYFNNVENDLTATNVMLLYNLGKIK</sequence>
<dbReference type="WBParaSite" id="PDA_v2.g29222.t1">
    <property type="protein sequence ID" value="PDA_v2.g29222.t1"/>
    <property type="gene ID" value="PDA_v2.g29222"/>
</dbReference>
<reference evidence="2" key="1">
    <citation type="submission" date="2022-11" db="UniProtKB">
        <authorList>
            <consortium name="WormBaseParasite"/>
        </authorList>
    </citation>
    <scope>IDENTIFICATION</scope>
</reference>
<name>A0A914QI21_9BILA</name>
<dbReference type="Proteomes" id="UP000887578">
    <property type="component" value="Unplaced"/>
</dbReference>
<evidence type="ECO:0000313" key="1">
    <source>
        <dbReference type="Proteomes" id="UP000887578"/>
    </source>
</evidence>
<dbReference type="AlphaFoldDB" id="A0A914QI21"/>